<gene>
    <name evidence="1" type="ORF">QYF61_019497</name>
</gene>
<dbReference type="AlphaFoldDB" id="A0AAN7NKC5"/>
<evidence type="ECO:0008006" key="3">
    <source>
        <dbReference type="Google" id="ProtNLM"/>
    </source>
</evidence>
<dbReference type="EMBL" id="JAUNZN010000002">
    <property type="protein sequence ID" value="KAK4827595.1"/>
    <property type="molecule type" value="Genomic_DNA"/>
</dbReference>
<sequence length="322" mass="36517">MEVNGGADIYLQPMEVNGGADIHLQPMEDPMPEQGILQAHKVILFKYRIYWNENWLNSQAQRVVISVTKTSWRQVTNSVPHESIPDSVLFNIFINGLDYGAECALSRFADDIKLGRVAGMPEGPAAIQRDLDTLEKWSDRSLMKISRRKYKVLQLGMNNPMHQNMLRVNWLESCLAEKALVVLVDTKLNMSQQCDLAANKANGGVLQAGEGGDPSPALVRPHLEYCVQFWASQYKRDVDILERVQQMATKMSKGLEHLYIGGKRRLRGYVVNAYKYLKGRCKEDRARLVSVVPSNRIRGNGHKLKQEALSEHQKTLFYCEGD</sequence>
<comment type="caution">
    <text evidence="1">The sequence shown here is derived from an EMBL/GenBank/DDBJ whole genome shotgun (WGS) entry which is preliminary data.</text>
</comment>
<proteinExistence type="predicted"/>
<dbReference type="Proteomes" id="UP001333110">
    <property type="component" value="Unassembled WGS sequence"/>
</dbReference>
<reference evidence="1 2" key="1">
    <citation type="journal article" date="2023" name="J. Hered.">
        <title>Chromosome-level genome of the wood stork (Mycteria americana) provides insight into avian chromosome evolution.</title>
        <authorList>
            <person name="Flamio R. Jr."/>
            <person name="Ramstad K.M."/>
        </authorList>
    </citation>
    <scope>NUCLEOTIDE SEQUENCE [LARGE SCALE GENOMIC DNA]</scope>
    <source>
        <strain evidence="1">JAX WOST 10</strain>
    </source>
</reference>
<keyword evidence="2" id="KW-1185">Reference proteome</keyword>
<protein>
    <recommendedName>
        <fullName evidence="3">Reverse transcriptase domain-containing protein</fullName>
    </recommendedName>
</protein>
<evidence type="ECO:0000313" key="2">
    <source>
        <dbReference type="Proteomes" id="UP001333110"/>
    </source>
</evidence>
<dbReference type="PANTHER" id="PTHR33332">
    <property type="entry name" value="REVERSE TRANSCRIPTASE DOMAIN-CONTAINING PROTEIN"/>
    <property type="match status" value="1"/>
</dbReference>
<organism evidence="1 2">
    <name type="scientific">Mycteria americana</name>
    <name type="common">Wood stork</name>
    <dbReference type="NCBI Taxonomy" id="33587"/>
    <lineage>
        <taxon>Eukaryota</taxon>
        <taxon>Metazoa</taxon>
        <taxon>Chordata</taxon>
        <taxon>Craniata</taxon>
        <taxon>Vertebrata</taxon>
        <taxon>Euteleostomi</taxon>
        <taxon>Archelosauria</taxon>
        <taxon>Archosauria</taxon>
        <taxon>Dinosauria</taxon>
        <taxon>Saurischia</taxon>
        <taxon>Theropoda</taxon>
        <taxon>Coelurosauria</taxon>
        <taxon>Aves</taxon>
        <taxon>Neognathae</taxon>
        <taxon>Neoaves</taxon>
        <taxon>Aequornithes</taxon>
        <taxon>Ciconiiformes</taxon>
        <taxon>Ciconiidae</taxon>
        <taxon>Mycteria</taxon>
    </lineage>
</organism>
<evidence type="ECO:0000313" key="1">
    <source>
        <dbReference type="EMBL" id="KAK4827595.1"/>
    </source>
</evidence>
<name>A0AAN7NKC5_MYCAM</name>
<accession>A0AAN7NKC5</accession>